<feature type="compositionally biased region" description="Low complexity" evidence="4">
    <location>
        <begin position="484"/>
        <end position="493"/>
    </location>
</feature>
<dbReference type="InterPro" id="IPR009100">
    <property type="entry name" value="AcylCoA_DH/oxidase_NM_dom_sf"/>
</dbReference>
<proteinExistence type="inferred from homology"/>
<evidence type="ECO:0000256" key="4">
    <source>
        <dbReference type="SAM" id="MobiDB-lite"/>
    </source>
</evidence>
<name>A0ABX8QTX7_9ACTN</name>
<dbReference type="EMBL" id="CP059572">
    <property type="protein sequence ID" value="QXJ21821.1"/>
    <property type="molecule type" value="Genomic_DNA"/>
</dbReference>
<dbReference type="SUPFAM" id="SSF47203">
    <property type="entry name" value="Acyl-CoA dehydrogenase C-terminal domain-like"/>
    <property type="match status" value="1"/>
</dbReference>
<gene>
    <name evidence="6" type="ORF">AGRA3207_002720</name>
</gene>
<feature type="region of interest" description="Disordered" evidence="4">
    <location>
        <begin position="1"/>
        <end position="22"/>
    </location>
</feature>
<evidence type="ECO:0000313" key="7">
    <source>
        <dbReference type="Proteomes" id="UP001049518"/>
    </source>
</evidence>
<dbReference type="Proteomes" id="UP001049518">
    <property type="component" value="Chromosome"/>
</dbReference>
<keyword evidence="3" id="KW-0274">FAD</keyword>
<evidence type="ECO:0000313" key="6">
    <source>
        <dbReference type="EMBL" id="QXJ21821.1"/>
    </source>
</evidence>
<dbReference type="SUPFAM" id="SSF56645">
    <property type="entry name" value="Acyl-CoA dehydrogenase NM domain-like"/>
    <property type="match status" value="1"/>
</dbReference>
<dbReference type="Pfam" id="PF00441">
    <property type="entry name" value="Acyl-CoA_dh_1"/>
    <property type="match status" value="1"/>
</dbReference>
<organism evidence="6 7">
    <name type="scientific">Actinomadura graeca</name>
    <dbReference type="NCBI Taxonomy" id="2750812"/>
    <lineage>
        <taxon>Bacteria</taxon>
        <taxon>Bacillati</taxon>
        <taxon>Actinomycetota</taxon>
        <taxon>Actinomycetes</taxon>
        <taxon>Streptosporangiales</taxon>
        <taxon>Thermomonosporaceae</taxon>
        <taxon>Actinomadura</taxon>
    </lineage>
</organism>
<dbReference type="InterPro" id="IPR009075">
    <property type="entry name" value="AcylCo_DH/oxidase_C"/>
</dbReference>
<keyword evidence="7" id="KW-1185">Reference proteome</keyword>
<keyword evidence="2" id="KW-0285">Flavoprotein</keyword>
<comment type="similarity">
    <text evidence="1">Belongs to the acyl-CoA dehydrogenase family.</text>
</comment>
<evidence type="ECO:0000256" key="3">
    <source>
        <dbReference type="ARBA" id="ARBA00022827"/>
    </source>
</evidence>
<dbReference type="Gene3D" id="2.40.110.10">
    <property type="entry name" value="Butyryl-CoA Dehydrogenase, subunit A, domain 2"/>
    <property type="match status" value="1"/>
</dbReference>
<feature type="region of interest" description="Disordered" evidence="4">
    <location>
        <begin position="459"/>
        <end position="554"/>
    </location>
</feature>
<feature type="domain" description="Acyl-CoA dehydrogenase/oxidase C-terminal" evidence="5">
    <location>
        <begin position="238"/>
        <end position="366"/>
    </location>
</feature>
<feature type="compositionally biased region" description="Basic and acidic residues" evidence="4">
    <location>
        <begin position="9"/>
        <end position="18"/>
    </location>
</feature>
<evidence type="ECO:0000256" key="2">
    <source>
        <dbReference type="ARBA" id="ARBA00022630"/>
    </source>
</evidence>
<feature type="compositionally biased region" description="Low complexity" evidence="4">
    <location>
        <begin position="509"/>
        <end position="530"/>
    </location>
</feature>
<dbReference type="RefSeq" id="WP_231334998.1">
    <property type="nucleotide sequence ID" value="NZ_CP059572.1"/>
</dbReference>
<dbReference type="PANTHER" id="PTHR43884:SF19">
    <property type="entry name" value="ACYL-COA DEHYDROGENASE FADE4-RELATED"/>
    <property type="match status" value="1"/>
</dbReference>
<dbReference type="Gene3D" id="1.20.140.10">
    <property type="entry name" value="Butyryl-CoA Dehydrogenase, subunit A, domain 3"/>
    <property type="match status" value="1"/>
</dbReference>
<feature type="compositionally biased region" description="Basic residues" evidence="4">
    <location>
        <begin position="531"/>
        <end position="554"/>
    </location>
</feature>
<dbReference type="InterPro" id="IPR046373">
    <property type="entry name" value="Acyl-CoA_Oxase/DH_mid-dom_sf"/>
</dbReference>
<dbReference type="CDD" id="cd00567">
    <property type="entry name" value="ACAD"/>
    <property type="match status" value="1"/>
</dbReference>
<protein>
    <submittedName>
        <fullName evidence="6">Acyl-CoA dehydrogenase</fullName>
    </submittedName>
</protein>
<reference evidence="6" key="1">
    <citation type="submission" date="2020-07" db="EMBL/GenBank/DDBJ databases">
        <authorList>
            <person name="Tarantini F.S."/>
            <person name="Hong K.W."/>
            <person name="Chan K.G."/>
        </authorList>
    </citation>
    <scope>NUCLEOTIDE SEQUENCE</scope>
    <source>
        <strain evidence="6">32-07</strain>
    </source>
</reference>
<dbReference type="InterPro" id="IPR036250">
    <property type="entry name" value="AcylCo_DH-like_C"/>
</dbReference>
<dbReference type="PANTHER" id="PTHR43884">
    <property type="entry name" value="ACYL-COA DEHYDROGENASE"/>
    <property type="match status" value="1"/>
</dbReference>
<evidence type="ECO:0000259" key="5">
    <source>
        <dbReference type="Pfam" id="PF00441"/>
    </source>
</evidence>
<sequence length="554" mass="57621">MTEATPDDLETRLGDPRDPSNPLSYEAVTAADERGEPLAAGEDMLDGFGLNAEFVPARLGGRLVQADRIGLPVRALFRRDPSLGLGYGVTSYAAAVPVWVSGSDDQQARLAALLLRGRKVAAAYPEPPHVDDPARGGPAARPDPAGLVLDGREELVGNAARADAIVLLARTGDGPGDRSHLLVETAALPPGRLVHLPRARTSGMRGLLLGGIEFDACPVPDEVVGERDAAMETVPPVLQATRAVLPGVVIGALDTQLRVAVDFARGRTLYGGSVAAFPNVRSALVGAFLDVLVCDVLATVAARALHLMPGEAGMLTAAAKHLVPRLLHEASYSLSVTVGARSYMREGRHAVFQKLMRDIPVAAFADAGAAVRATAIVPRLPGLATGARDAAEPPDALFDVGGDLPELDFGRLTADGGTARGLGALLAAAAADGDPRVAGPGGRLAAELDLLTARCAALPPHPPERIGLPRGTRPRSGSWRRAARPTTWPAATPSCSRRPRASACGGGAAASPPGRTGSRPSSPGWSPGSGRRYRPPSPGRRRRPSRSRRPWRPS</sequence>
<accession>A0ABX8QTX7</accession>
<evidence type="ECO:0000256" key="1">
    <source>
        <dbReference type="ARBA" id="ARBA00009347"/>
    </source>
</evidence>